<keyword evidence="1" id="KW-0812">Transmembrane</keyword>
<feature type="transmembrane region" description="Helical" evidence="1">
    <location>
        <begin position="29"/>
        <end position="48"/>
    </location>
</feature>
<gene>
    <name evidence="2" type="ORF">ACFO8L_32810</name>
</gene>
<evidence type="ECO:0000313" key="3">
    <source>
        <dbReference type="Proteomes" id="UP001595891"/>
    </source>
</evidence>
<sequence length="146" mass="16241">MDTTDDLSPGDALAEIGRVRRRVGRSASWTGWQYLVWGLAALCYWPAMLLGHRAVAAAAAIAWVVMTVASVVYSYRQGVYGREYVRDMHWVTNAWVVTMFGAAGFGLLMPKDPSGWWIPAALAVSVLAALPVLYAAWRLRPWERAR</sequence>
<organism evidence="2 3">
    <name type="scientific">Sphaerisporangium corydalis</name>
    <dbReference type="NCBI Taxonomy" id="1441875"/>
    <lineage>
        <taxon>Bacteria</taxon>
        <taxon>Bacillati</taxon>
        <taxon>Actinomycetota</taxon>
        <taxon>Actinomycetes</taxon>
        <taxon>Streptosporangiales</taxon>
        <taxon>Streptosporangiaceae</taxon>
        <taxon>Sphaerisporangium</taxon>
    </lineage>
</organism>
<reference evidence="3" key="1">
    <citation type="journal article" date="2019" name="Int. J. Syst. Evol. Microbiol.">
        <title>The Global Catalogue of Microorganisms (GCM) 10K type strain sequencing project: providing services to taxonomists for standard genome sequencing and annotation.</title>
        <authorList>
            <consortium name="The Broad Institute Genomics Platform"/>
            <consortium name="The Broad Institute Genome Sequencing Center for Infectious Disease"/>
            <person name="Wu L."/>
            <person name="Ma J."/>
        </authorList>
    </citation>
    <scope>NUCLEOTIDE SEQUENCE [LARGE SCALE GENOMIC DNA]</scope>
    <source>
        <strain evidence="3">CCUG 49560</strain>
    </source>
</reference>
<dbReference type="RefSeq" id="WP_262848607.1">
    <property type="nucleotide sequence ID" value="NZ_JANZYP010000075.1"/>
</dbReference>
<name>A0ABV9EQN4_9ACTN</name>
<evidence type="ECO:0000313" key="2">
    <source>
        <dbReference type="EMBL" id="MFC4590917.1"/>
    </source>
</evidence>
<dbReference type="EMBL" id="JBHSFN010000027">
    <property type="protein sequence ID" value="MFC4590917.1"/>
    <property type="molecule type" value="Genomic_DNA"/>
</dbReference>
<dbReference type="Proteomes" id="UP001595891">
    <property type="component" value="Unassembled WGS sequence"/>
</dbReference>
<feature type="transmembrane region" description="Helical" evidence="1">
    <location>
        <begin position="88"/>
        <end position="110"/>
    </location>
</feature>
<proteinExistence type="predicted"/>
<evidence type="ECO:0000256" key="1">
    <source>
        <dbReference type="SAM" id="Phobius"/>
    </source>
</evidence>
<protein>
    <submittedName>
        <fullName evidence="2">Uncharacterized protein</fullName>
    </submittedName>
</protein>
<keyword evidence="1" id="KW-0472">Membrane</keyword>
<keyword evidence="3" id="KW-1185">Reference proteome</keyword>
<feature type="transmembrane region" description="Helical" evidence="1">
    <location>
        <begin position="116"/>
        <end position="137"/>
    </location>
</feature>
<feature type="transmembrane region" description="Helical" evidence="1">
    <location>
        <begin position="54"/>
        <end position="76"/>
    </location>
</feature>
<comment type="caution">
    <text evidence="2">The sequence shown here is derived from an EMBL/GenBank/DDBJ whole genome shotgun (WGS) entry which is preliminary data.</text>
</comment>
<keyword evidence="1" id="KW-1133">Transmembrane helix</keyword>
<accession>A0ABV9EQN4</accession>